<proteinExistence type="predicted"/>
<evidence type="ECO:0000259" key="2">
    <source>
        <dbReference type="PROSITE" id="PS50878"/>
    </source>
</evidence>
<dbReference type="Gene3D" id="3.60.10.10">
    <property type="entry name" value="Endonuclease/exonuclease/phosphatase"/>
    <property type="match status" value="1"/>
</dbReference>
<dbReference type="InterPro" id="IPR043502">
    <property type="entry name" value="DNA/RNA_pol_sf"/>
</dbReference>
<dbReference type="PANTHER" id="PTHR36688:SF2">
    <property type="entry name" value="ENDONUCLEASE_EXONUCLEASE_PHOSPHATASE DOMAIN-CONTAINING PROTEIN"/>
    <property type="match status" value="1"/>
</dbReference>
<dbReference type="EMBL" id="CAKOGL010000003">
    <property type="protein sequence ID" value="CAH2084693.1"/>
    <property type="molecule type" value="Genomic_DNA"/>
</dbReference>
<name>A0AAU9TF07_EUPED</name>
<dbReference type="InterPro" id="IPR012337">
    <property type="entry name" value="RNaseH-like_sf"/>
</dbReference>
<reference evidence="4" key="1">
    <citation type="submission" date="2022-03" db="EMBL/GenBank/DDBJ databases">
        <authorList>
            <person name="Tunstrom K."/>
        </authorList>
    </citation>
    <scope>NUCLEOTIDE SEQUENCE</scope>
</reference>
<dbReference type="InterPro" id="IPR036691">
    <property type="entry name" value="Endo/exonu/phosph_ase_sf"/>
</dbReference>
<evidence type="ECO:0008006" key="6">
    <source>
        <dbReference type="Google" id="ProtNLM"/>
    </source>
</evidence>
<feature type="compositionally biased region" description="Basic and acidic residues" evidence="1">
    <location>
        <begin position="314"/>
        <end position="325"/>
    </location>
</feature>
<dbReference type="Pfam" id="PF00078">
    <property type="entry name" value="RVT_1"/>
    <property type="match status" value="1"/>
</dbReference>
<dbReference type="GO" id="GO:0003676">
    <property type="term" value="F:nucleic acid binding"/>
    <property type="evidence" value="ECO:0007669"/>
    <property type="project" value="InterPro"/>
</dbReference>
<dbReference type="SUPFAM" id="SSF56219">
    <property type="entry name" value="DNase I-like"/>
    <property type="match status" value="1"/>
</dbReference>
<sequence>MEEEDCTQGDANLIYNDENLHNADEGDGNIEGDWTLSRADKRRKIEKFDLCITSSEKLPKQFALAKFFDKEKIVGINYVKYINAFKVLVRFGNLRDAEKLMGCHNIKDNGWKVYKTWEVQSSYGVIRDIDLDLSDEEILESIKSSNGCKILSVKRLSRRNSLEPGWLPSETVRLCFLGSSRPEYITIHNLRVRVEPFVFPVTQCSRCWRFGHVVKFCPSIKVICPKCGKNHPNCETTTFKCVNCQENHMSLAKFCPVYVKEKKIRSLMSEFNCTYRRALTMYVPPFSPRSNRFPTSYNENKEINRNIYTNILENKNKTNEDNERNNKRKKCSSSEQITSESDSSISSKPNASPVADKEASTLNSARSRTDTEGWPSLRPRRHRPKPSDTELYLNTRESHNVNTIEEEVNKQTDYVPRSSSNSMRDFNAHHFTWSYTTNARGSQIYDSISEYNLLSLNDGSHTRVKLVGGAVQQSSPDISVVTPDIACFLNWKVTNETLGSDHLIIIISTASPYSPNFIRKRNYKSADWKSYTTYLEKSFSNFNTHGEPQLLYDSFIDNINKAADKFIPLKKNNLNPVSKFTPKPYWSPNLSHSVAKRRLALSIFRKNPTPTNLAKLNECVQTTRKLIKKASRDGWHSFCDSLDHASAVSEIWKKMKWMKGNRAQTSYLDKDKSESFLANLCPAFVVPPKPNFTSSNSKLESSILLHELESCIKSRDSAPGCDEISFSMIKNLPPIGKNILLSLYNIFLSTGFTPFQWQDICVVPIPKAGRDITLTSSLRPISLISCICKIFHLILNRRLDWFFEKSGLFSVDNVGFRKSKSSLDSLTRLVSRVQSGFTKGLSTLACFVDIDNAYNNVNINVLLTILDNIGGGSKLCNYLWNFLTFRNLKIRHVEGFISRRTGQGLAQGDPLSPLLFNVATYNICKSIKNVFVSQYADDFALYVSEKNLDNACCLLQASLDFLINSLHNLGLSVSSSKSQMCIFKRGINRHHVSLIIDNIPLQEVTNVKYLGMWLDRSLKWTKHINELYQKAHKVLNLLKVLSGSGWGVHPKHLRRIYISIIRSRLDYGSFLYGNACKSKLFCLDKIQNESLRVIGGFIKSTPIHVMESELCIPPLHIRRVFLAGKFWLKSISLHDNSTINVINDLYSLMSHSYWRRKRAPVIIDIHSKFKNLAIDQRECLGMYSLDSWISRYNFKSLFRYKIDSISQPKRTYETSSLLRNCSLFLENKFCSYYKVFTDGSKDMMSNNGAAFFDPQINKGFKFKICHSMSTTHLELIAISRALSYIKLINSNKFVILTDSRSALQHVARCSSYLRGTPIAYEIIKSIEDLTSRSKEVILQWIPSHIGLTGNEEVDILAKQACTDGDIVNDLPFFTDCLHLIRIHCFDMWKIYFDERSVEKGIWYRTMQNDPWKIPWFDKCKLSRNLLITAFRLRSGHIPLNKFAYMMKKVPSPLCTECGIIEDAVHIMVECVRNEDIRNDMLQITQNFKELGGCNSILAYPLSEPAKLLYKIVIIGMRRRFQ</sequence>
<dbReference type="InterPro" id="IPR002156">
    <property type="entry name" value="RNaseH_domain"/>
</dbReference>
<dbReference type="Pfam" id="PF00075">
    <property type="entry name" value="RNase_H"/>
    <property type="match status" value="1"/>
</dbReference>
<evidence type="ECO:0000313" key="5">
    <source>
        <dbReference type="Proteomes" id="UP001153954"/>
    </source>
</evidence>
<dbReference type="CDD" id="cd01650">
    <property type="entry name" value="RT_nLTR_like"/>
    <property type="match status" value="1"/>
</dbReference>
<dbReference type="InterPro" id="IPR052560">
    <property type="entry name" value="RdDP_mobile_element"/>
</dbReference>
<dbReference type="PROSITE" id="PS50878">
    <property type="entry name" value="RT_POL"/>
    <property type="match status" value="1"/>
</dbReference>
<comment type="caution">
    <text evidence="4">The sequence shown here is derived from an EMBL/GenBank/DDBJ whole genome shotgun (WGS) entry which is preliminary data.</text>
</comment>
<gene>
    <name evidence="4" type="ORF">EEDITHA_LOCUS1240</name>
</gene>
<dbReference type="Proteomes" id="UP001153954">
    <property type="component" value="Unassembled WGS sequence"/>
</dbReference>
<dbReference type="SUPFAM" id="SSF56672">
    <property type="entry name" value="DNA/RNA polymerases"/>
    <property type="match status" value="1"/>
</dbReference>
<dbReference type="Gene3D" id="3.30.420.10">
    <property type="entry name" value="Ribonuclease H-like superfamily/Ribonuclease H"/>
    <property type="match status" value="1"/>
</dbReference>
<feature type="region of interest" description="Disordered" evidence="1">
    <location>
        <begin position="312"/>
        <end position="394"/>
    </location>
</feature>
<keyword evidence="5" id="KW-1185">Reference proteome</keyword>
<evidence type="ECO:0000313" key="4">
    <source>
        <dbReference type="EMBL" id="CAH2084693.1"/>
    </source>
</evidence>
<feature type="domain" description="RNase H type-1" evidence="3">
    <location>
        <begin position="1229"/>
        <end position="1362"/>
    </location>
</feature>
<dbReference type="Pfam" id="PF14529">
    <property type="entry name" value="Exo_endo_phos_2"/>
    <property type="match status" value="1"/>
</dbReference>
<dbReference type="GO" id="GO:0042575">
    <property type="term" value="C:DNA polymerase complex"/>
    <property type="evidence" value="ECO:0007669"/>
    <property type="project" value="UniProtKB-ARBA"/>
</dbReference>
<dbReference type="InterPro" id="IPR036397">
    <property type="entry name" value="RNaseH_sf"/>
</dbReference>
<dbReference type="InterPro" id="IPR000477">
    <property type="entry name" value="RT_dom"/>
</dbReference>
<dbReference type="PROSITE" id="PS50879">
    <property type="entry name" value="RNASE_H_1"/>
    <property type="match status" value="1"/>
</dbReference>
<protein>
    <recommendedName>
        <fullName evidence="6">RNA-directed DNA polymerase from mobile element jockey</fullName>
    </recommendedName>
</protein>
<evidence type="ECO:0000259" key="3">
    <source>
        <dbReference type="PROSITE" id="PS50879"/>
    </source>
</evidence>
<dbReference type="PANTHER" id="PTHR36688">
    <property type="entry name" value="ENDO/EXONUCLEASE/PHOSPHATASE DOMAIN-CONTAINING PROTEIN"/>
    <property type="match status" value="1"/>
</dbReference>
<dbReference type="SUPFAM" id="SSF53098">
    <property type="entry name" value="Ribonuclease H-like"/>
    <property type="match status" value="1"/>
</dbReference>
<dbReference type="GO" id="GO:0004523">
    <property type="term" value="F:RNA-DNA hybrid ribonuclease activity"/>
    <property type="evidence" value="ECO:0007669"/>
    <property type="project" value="InterPro"/>
</dbReference>
<evidence type="ECO:0000256" key="1">
    <source>
        <dbReference type="SAM" id="MobiDB-lite"/>
    </source>
</evidence>
<accession>A0AAU9TF07</accession>
<organism evidence="4 5">
    <name type="scientific">Euphydryas editha</name>
    <name type="common">Edith's checkerspot</name>
    <dbReference type="NCBI Taxonomy" id="104508"/>
    <lineage>
        <taxon>Eukaryota</taxon>
        <taxon>Metazoa</taxon>
        <taxon>Ecdysozoa</taxon>
        <taxon>Arthropoda</taxon>
        <taxon>Hexapoda</taxon>
        <taxon>Insecta</taxon>
        <taxon>Pterygota</taxon>
        <taxon>Neoptera</taxon>
        <taxon>Endopterygota</taxon>
        <taxon>Lepidoptera</taxon>
        <taxon>Glossata</taxon>
        <taxon>Ditrysia</taxon>
        <taxon>Papilionoidea</taxon>
        <taxon>Nymphalidae</taxon>
        <taxon>Nymphalinae</taxon>
        <taxon>Euphydryas</taxon>
    </lineage>
</organism>
<dbReference type="GO" id="GO:0071897">
    <property type="term" value="P:DNA biosynthetic process"/>
    <property type="evidence" value="ECO:0007669"/>
    <property type="project" value="UniProtKB-ARBA"/>
</dbReference>
<dbReference type="CDD" id="cd09276">
    <property type="entry name" value="Rnase_HI_RT_non_LTR"/>
    <property type="match status" value="1"/>
</dbReference>
<dbReference type="InterPro" id="IPR005135">
    <property type="entry name" value="Endo/exonuclease/phosphatase"/>
</dbReference>
<feature type="compositionally biased region" description="Low complexity" evidence="1">
    <location>
        <begin position="333"/>
        <end position="347"/>
    </location>
</feature>
<feature type="domain" description="Reverse transcriptase" evidence="2">
    <location>
        <begin position="746"/>
        <end position="1018"/>
    </location>
</feature>